<feature type="transmembrane region" description="Helical" evidence="1">
    <location>
        <begin position="81"/>
        <end position="103"/>
    </location>
</feature>
<feature type="transmembrane region" description="Helical" evidence="1">
    <location>
        <begin position="12"/>
        <end position="37"/>
    </location>
</feature>
<dbReference type="STRING" id="1515612.SKP52_02155"/>
<organism evidence="2 3">
    <name type="scientific">Sphingopyxis fribergensis</name>
    <dbReference type="NCBI Taxonomy" id="1515612"/>
    <lineage>
        <taxon>Bacteria</taxon>
        <taxon>Pseudomonadati</taxon>
        <taxon>Pseudomonadota</taxon>
        <taxon>Alphaproteobacteria</taxon>
        <taxon>Sphingomonadales</taxon>
        <taxon>Sphingomonadaceae</taxon>
        <taxon>Sphingopyxis</taxon>
    </lineage>
</organism>
<keyword evidence="3" id="KW-1185">Reference proteome</keyword>
<keyword evidence="1" id="KW-0812">Transmembrane</keyword>
<evidence type="ECO:0000313" key="2">
    <source>
        <dbReference type="EMBL" id="AJA07368.1"/>
    </source>
</evidence>
<keyword evidence="1" id="KW-0472">Membrane</keyword>
<proteinExistence type="predicted"/>
<dbReference type="RefSeq" id="WP_039571212.1">
    <property type="nucleotide sequence ID" value="NZ_CP009122.1"/>
</dbReference>
<sequence length="104" mass="11529">MAGPLWPPSRFWQYWSLAGMVVLTAAFWWGVEGYALAQGNAPRGQIADGLLRFTVLILTPALVIVWLAAAWLRRRVGEGGYWQLLGLVAMIWAGSVLVTRMLVT</sequence>
<dbReference type="Proteomes" id="UP000030907">
    <property type="component" value="Chromosome"/>
</dbReference>
<protein>
    <submittedName>
        <fullName evidence="2">Uncharacterized protein</fullName>
    </submittedName>
</protein>
<evidence type="ECO:0000313" key="3">
    <source>
        <dbReference type="Proteomes" id="UP000030907"/>
    </source>
</evidence>
<accession>A0A0A7PDR8</accession>
<reference evidence="2 3" key="1">
    <citation type="journal article" date="2015" name="Int. J. Syst. Evol. Microbiol.">
        <title>Description of Sphingopyxis fribergensis sp. nov. - a soil bacterium with the ability to degrade styrene and phenylacetic acid.</title>
        <authorList>
            <person name="Oelschlagel M."/>
            <person name="Ruckert C."/>
            <person name="Kalinowski J."/>
            <person name="Schmidt G."/>
            <person name="Schlomann M."/>
            <person name="Tischler D."/>
        </authorList>
    </citation>
    <scope>NUCLEOTIDE SEQUENCE [LARGE SCALE GENOMIC DNA]</scope>
    <source>
        <strain evidence="2 3">Kp5.2</strain>
    </source>
</reference>
<dbReference type="AlphaFoldDB" id="A0A0A7PDR8"/>
<keyword evidence="1" id="KW-1133">Transmembrane helix</keyword>
<evidence type="ECO:0000256" key="1">
    <source>
        <dbReference type="SAM" id="Phobius"/>
    </source>
</evidence>
<dbReference type="OrthoDB" id="7450547at2"/>
<gene>
    <name evidence="2" type="ORF">SKP52_02155</name>
</gene>
<name>A0A0A7PDR8_9SPHN</name>
<dbReference type="KEGG" id="sphk:SKP52_02155"/>
<dbReference type="HOGENOM" id="CLU_2261997_0_0_5"/>
<dbReference type="EMBL" id="CP009122">
    <property type="protein sequence ID" value="AJA07368.1"/>
    <property type="molecule type" value="Genomic_DNA"/>
</dbReference>
<feature type="transmembrane region" description="Helical" evidence="1">
    <location>
        <begin position="49"/>
        <end position="69"/>
    </location>
</feature>